<evidence type="ECO:0000313" key="1">
    <source>
        <dbReference type="EMBL" id="QOY28788.1"/>
    </source>
</evidence>
<name>A0A411A8C1_BACVE</name>
<dbReference type="AlphaFoldDB" id="A0A411A8C1"/>
<evidence type="ECO:0000313" key="2">
    <source>
        <dbReference type="Proteomes" id="UP000587477"/>
    </source>
</evidence>
<organism evidence="1 2">
    <name type="scientific">Bacillus velezensis</name>
    <dbReference type="NCBI Taxonomy" id="492670"/>
    <lineage>
        <taxon>Bacteria</taxon>
        <taxon>Bacillati</taxon>
        <taxon>Bacillota</taxon>
        <taxon>Bacilli</taxon>
        <taxon>Bacillales</taxon>
        <taxon>Bacillaceae</taxon>
        <taxon>Bacillus</taxon>
        <taxon>Bacillus amyloliquefaciens group</taxon>
    </lineage>
</organism>
<dbReference type="Proteomes" id="UP000587477">
    <property type="component" value="Chromosome"/>
</dbReference>
<dbReference type="EMBL" id="CP063687">
    <property type="protein sequence ID" value="QOY28788.1"/>
    <property type="molecule type" value="Genomic_DNA"/>
</dbReference>
<reference evidence="2" key="1">
    <citation type="submission" date="2020-10" db="EMBL/GenBank/DDBJ databases">
        <title>Complete genome sequence of Bacillus velezensis NST6.</title>
        <authorList>
            <person name="Choi J."/>
        </authorList>
    </citation>
    <scope>NUCLEOTIDE SEQUENCE [LARGE SCALE GENOMIC DNA]</scope>
    <source>
        <strain evidence="2">NST6</strain>
    </source>
</reference>
<protein>
    <submittedName>
        <fullName evidence="1">Uncharacterized protein</fullName>
    </submittedName>
</protein>
<gene>
    <name evidence="1" type="ORF">BACVE_003830</name>
</gene>
<proteinExistence type="predicted"/>
<accession>A0A411A8C1</accession>
<sequence length="102" mass="11684">MTKTKIIIKTSDKVEVTREQARAIEEGMKFYLKMADDEPERVNTLTKGDKKEFARLQFVGKHFVIKIGDVEPWTGLFDPLNSMSAYDLNKAILKGYIVKGEE</sequence>
<dbReference type="RefSeq" id="WP_017417274.1">
    <property type="nucleotide sequence ID" value="NZ_BDDG01000001.1"/>
</dbReference>